<feature type="compositionally biased region" description="Pro residues" evidence="1">
    <location>
        <begin position="464"/>
        <end position="488"/>
    </location>
</feature>
<feature type="region of interest" description="Disordered" evidence="1">
    <location>
        <begin position="843"/>
        <end position="864"/>
    </location>
</feature>
<evidence type="ECO:0000313" key="3">
    <source>
        <dbReference type="EMBL" id="KAF5383798.1"/>
    </source>
</evidence>
<feature type="compositionally biased region" description="Polar residues" evidence="1">
    <location>
        <begin position="312"/>
        <end position="324"/>
    </location>
</feature>
<dbReference type="CDD" id="cd02642">
    <property type="entry name" value="R3H_encore_like"/>
    <property type="match status" value="1"/>
</dbReference>
<proteinExistence type="predicted"/>
<feature type="domain" description="SUZ" evidence="2">
    <location>
        <begin position="176"/>
        <end position="272"/>
    </location>
</feature>
<dbReference type="Proteomes" id="UP000565441">
    <property type="component" value="Unassembled WGS sequence"/>
</dbReference>
<feature type="compositionally biased region" description="Low complexity" evidence="1">
    <location>
        <begin position="639"/>
        <end position="680"/>
    </location>
</feature>
<dbReference type="AlphaFoldDB" id="A0A8H5M7K5"/>
<feature type="compositionally biased region" description="Acidic residues" evidence="1">
    <location>
        <begin position="221"/>
        <end position="230"/>
    </location>
</feature>
<reference evidence="3 4" key="1">
    <citation type="journal article" date="2020" name="ISME J.">
        <title>Uncovering the hidden diversity of litter-decomposition mechanisms in mushroom-forming fungi.</title>
        <authorList>
            <person name="Floudas D."/>
            <person name="Bentzer J."/>
            <person name="Ahren D."/>
            <person name="Johansson T."/>
            <person name="Persson P."/>
            <person name="Tunlid A."/>
        </authorList>
    </citation>
    <scope>NUCLEOTIDE SEQUENCE [LARGE SCALE GENOMIC DNA]</scope>
    <source>
        <strain evidence="3 4">CBS 661.87</strain>
    </source>
</reference>
<dbReference type="SUPFAM" id="SSF82708">
    <property type="entry name" value="R3H domain"/>
    <property type="match status" value="1"/>
</dbReference>
<dbReference type="InterPro" id="IPR036867">
    <property type="entry name" value="R3H_dom_sf"/>
</dbReference>
<feature type="region of interest" description="Disordered" evidence="1">
    <location>
        <begin position="193"/>
        <end position="253"/>
    </location>
</feature>
<gene>
    <name evidence="3" type="ORF">D9615_003541</name>
</gene>
<feature type="compositionally biased region" description="Basic and acidic residues" evidence="1">
    <location>
        <begin position="844"/>
        <end position="860"/>
    </location>
</feature>
<feature type="region of interest" description="Disordered" evidence="1">
    <location>
        <begin position="426"/>
        <end position="505"/>
    </location>
</feature>
<dbReference type="PANTHER" id="PTHR15672">
    <property type="entry name" value="CAMP-REGULATED PHOSPHOPROTEIN 21 RELATED R3H DOMAIN CONTAINING PROTEIN"/>
    <property type="match status" value="1"/>
</dbReference>
<dbReference type="Pfam" id="PF12752">
    <property type="entry name" value="SUZ"/>
    <property type="match status" value="1"/>
</dbReference>
<dbReference type="GO" id="GO:0003676">
    <property type="term" value="F:nucleic acid binding"/>
    <property type="evidence" value="ECO:0007669"/>
    <property type="project" value="InterPro"/>
</dbReference>
<dbReference type="OrthoDB" id="278430at2759"/>
<sequence>MALEQPIFLSQNNSSLPSRIISSTTAIAPMAAPANPSSSSTSPAASPPPFTALSDSASMPSVSNPPFQLPSSVSLDSHNRTNGVESDALAPTFANQSSDVDPQILEALRSKDRIYVLKLGELMEGLIKDRRTRIDLTPSTSYQRLLVHRCSAFYKLLPESDPASKGIIVLQTPESRIPSRRLCDLVPAESTTQPAFKIMRRSPPDRRPNKDQSQTGSVVGEDADLSDVEPSESGSLGGRSNTTGGSNKKRLTIEEREAAYNEARSRIFMGFEEKEKEKEKDMSASSSSLSVVSGSASTSGGGGSSVADDLDQTASSPATESEYSGPSVPNLRDKKEPRQLTRNASASSSSRSLRSGPGSSRNSRAPSPSFTYPTIYEPNQANVYDPSQPPPPHGYHPSQYLYPYSPPGQPPNPYFGGYSYYPPYHSYQPPPPLPQHSASDPSTPASAEMYMAPPHAGYSHSYGWPPPQLPVPSPPHLQHPSQLPPPPHHNINHAGAPPPVHSPPYPPYMPPHHAYPYPGPAYYPPQPGQTVESPPPLVNQNMYDVPWSLNGNVMANPANNHSAPSIGRNGITSPTTTNGRTPNRHNGVNGGKSRGAPPMNQGRGAWSYGPGVGQGGHVAFSGSVVTDNIGPRLTSRKASNNSVTSSVNSRSSNCDDVSSTASSSTTSSSSRRTYTSTTSSQHPLPARPDWAVGLKPQPTLHATQPRHHDHSHNNSRTMSPISAPRNLNGTSAHPNNSTLQQPTSQQKLPVPLQSTTDFPPLSTVSATPEKRTPVVTGAWGNNSASRNIRMPSPGQPNTNALIYHPSNHAEVDNAEVLLEDSDRGFERPPPKSAELFNPKVLRRPVAEKAHPDKEKDRMSQRGDMASKILVGQVEAMSLEGQGAQSQPAVSVKEPSFVVAV</sequence>
<feature type="compositionally biased region" description="Pro residues" evidence="1">
    <location>
        <begin position="496"/>
        <end position="505"/>
    </location>
</feature>
<evidence type="ECO:0000313" key="4">
    <source>
        <dbReference type="Proteomes" id="UP000565441"/>
    </source>
</evidence>
<feature type="compositionally biased region" description="Polar residues" evidence="1">
    <location>
        <begin position="232"/>
        <end position="246"/>
    </location>
</feature>
<feature type="compositionally biased region" description="Low complexity" evidence="1">
    <location>
        <begin position="342"/>
        <end position="369"/>
    </location>
</feature>
<dbReference type="PANTHER" id="PTHR15672:SF8">
    <property type="entry name" value="PROTEIN ENCORE"/>
    <property type="match status" value="1"/>
</dbReference>
<dbReference type="InterPro" id="IPR051937">
    <property type="entry name" value="R3H_domain_containing"/>
</dbReference>
<feature type="compositionally biased region" description="Low complexity" evidence="1">
    <location>
        <begin position="30"/>
        <end position="44"/>
    </location>
</feature>
<dbReference type="Gene3D" id="3.30.1370.50">
    <property type="entry name" value="R3H-like domain"/>
    <property type="match status" value="1"/>
</dbReference>
<feature type="compositionally biased region" description="Polar residues" evidence="1">
    <location>
        <begin position="570"/>
        <end position="586"/>
    </location>
</feature>
<name>A0A8H5M7K5_9AGAR</name>
<keyword evidence="4" id="KW-1185">Reference proteome</keyword>
<evidence type="ECO:0000256" key="1">
    <source>
        <dbReference type="SAM" id="MobiDB-lite"/>
    </source>
</evidence>
<feature type="compositionally biased region" description="Polar residues" evidence="1">
    <location>
        <begin position="53"/>
        <end position="84"/>
    </location>
</feature>
<dbReference type="EMBL" id="JAACJP010000006">
    <property type="protein sequence ID" value="KAF5383798.1"/>
    <property type="molecule type" value="Genomic_DNA"/>
</dbReference>
<feature type="compositionally biased region" description="Polar residues" evidence="1">
    <location>
        <begin position="714"/>
        <end position="746"/>
    </location>
</feature>
<feature type="region of interest" description="Disordered" evidence="1">
    <location>
        <begin position="30"/>
        <end position="84"/>
    </location>
</feature>
<organism evidence="3 4">
    <name type="scientific">Tricholomella constricta</name>
    <dbReference type="NCBI Taxonomy" id="117010"/>
    <lineage>
        <taxon>Eukaryota</taxon>
        <taxon>Fungi</taxon>
        <taxon>Dikarya</taxon>
        <taxon>Basidiomycota</taxon>
        <taxon>Agaricomycotina</taxon>
        <taxon>Agaricomycetes</taxon>
        <taxon>Agaricomycetidae</taxon>
        <taxon>Agaricales</taxon>
        <taxon>Tricholomatineae</taxon>
        <taxon>Lyophyllaceae</taxon>
        <taxon>Tricholomella</taxon>
    </lineage>
</organism>
<feature type="region of interest" description="Disordered" evidence="1">
    <location>
        <begin position="556"/>
        <end position="610"/>
    </location>
</feature>
<accession>A0A8H5M7K5</accession>
<dbReference type="InterPro" id="IPR024771">
    <property type="entry name" value="SUZ"/>
</dbReference>
<evidence type="ECO:0000259" key="2">
    <source>
        <dbReference type="PROSITE" id="PS51673"/>
    </source>
</evidence>
<feature type="region of interest" description="Disordered" evidence="1">
    <location>
        <begin position="631"/>
        <end position="746"/>
    </location>
</feature>
<feature type="region of interest" description="Disordered" evidence="1">
    <location>
        <begin position="274"/>
        <end position="408"/>
    </location>
</feature>
<comment type="caution">
    <text evidence="3">The sequence shown here is derived from an EMBL/GenBank/DDBJ whole genome shotgun (WGS) entry which is preliminary data.</text>
</comment>
<dbReference type="PROSITE" id="PS51673">
    <property type="entry name" value="SUZ"/>
    <property type="match status" value="1"/>
</dbReference>
<protein>
    <recommendedName>
        <fullName evidence="2">SUZ domain-containing protein</fullName>
    </recommendedName>
</protein>
<feature type="compositionally biased region" description="Low complexity" evidence="1">
    <location>
        <begin position="283"/>
        <end position="298"/>
    </location>
</feature>